<feature type="compositionally biased region" description="Basic and acidic residues" evidence="1">
    <location>
        <begin position="227"/>
        <end position="238"/>
    </location>
</feature>
<evidence type="ECO:0000313" key="3">
    <source>
        <dbReference type="Proteomes" id="UP000244727"/>
    </source>
</evidence>
<proteinExistence type="predicted"/>
<evidence type="ECO:0000256" key="1">
    <source>
        <dbReference type="SAM" id="MobiDB-lite"/>
    </source>
</evidence>
<organism evidence="2 3">
    <name type="scientific">Halococcoides cellulosivorans</name>
    <dbReference type="NCBI Taxonomy" id="1679096"/>
    <lineage>
        <taxon>Archaea</taxon>
        <taxon>Methanobacteriati</taxon>
        <taxon>Methanobacteriota</taxon>
        <taxon>Stenosarchaea group</taxon>
        <taxon>Halobacteria</taxon>
        <taxon>Halobacteriales</taxon>
        <taxon>Haloarculaceae</taxon>
        <taxon>Halococcoides</taxon>
    </lineage>
</organism>
<dbReference type="GO" id="GO:0016787">
    <property type="term" value="F:hydrolase activity"/>
    <property type="evidence" value="ECO:0007669"/>
    <property type="project" value="UniProtKB-KW"/>
</dbReference>
<reference evidence="2 3" key="1">
    <citation type="submission" date="2018-04" db="EMBL/GenBank/DDBJ databases">
        <title>Halococcoides cellulosivorans gen. nov., sp. nov., an extremely halophilic cellulose-utilizing haloarchaeon from hypersaline lakes.</title>
        <authorList>
            <person name="Sorokin D.Y."/>
            <person name="Toshchakov S.V."/>
            <person name="Samarov N.I."/>
            <person name="Korzhenkov A."/>
            <person name="Kublanov I.V."/>
        </authorList>
    </citation>
    <scope>NUCLEOTIDE SEQUENCE [LARGE SCALE GENOMIC DNA]</scope>
    <source>
        <strain evidence="2 3">HArcel1</strain>
    </source>
</reference>
<dbReference type="PANTHER" id="PTHR35336:SF5">
    <property type="entry name" value="ADENOSYLCOBINAMIDE AMIDOHYDROLASE"/>
    <property type="match status" value="1"/>
</dbReference>
<evidence type="ECO:0000313" key="2">
    <source>
        <dbReference type="EMBL" id="AWB27510.1"/>
    </source>
</evidence>
<dbReference type="AlphaFoldDB" id="A0A2R4X138"/>
<name>A0A2R4X138_9EURY</name>
<dbReference type="Proteomes" id="UP000244727">
    <property type="component" value="Chromosome"/>
</dbReference>
<dbReference type="InterPro" id="IPR002808">
    <property type="entry name" value="AdoCbi_amidolase"/>
</dbReference>
<keyword evidence="3" id="KW-1185">Reference proteome</keyword>
<protein>
    <submittedName>
        <fullName evidence="2">Adenosylcobinamide amidohydrolase</fullName>
    </submittedName>
</protein>
<keyword evidence="2" id="KW-0378">Hydrolase</keyword>
<sequence>MPEIAIRDGVCRVAHEGSWLVTGPLGGQQAADGAAIVSVPADWSARDLDRAARARLARAGFDHVPTLFTAVDVATARGARLDGVCVIATAGLTNPAALPLDPSEADDPPGQVDDVGATDEKTPFHPGTVNLVVTTDRALAGGTQATLLATVVEAKTATLHALTGFTGTTSDAVAIGSDRSGPDAAFAGAATPVGDAARACVREAVRAALAAGDRDPPASVATADAGARTDRRAEVFDP</sequence>
<dbReference type="RefSeq" id="WP_108381879.1">
    <property type="nucleotide sequence ID" value="NZ_CP028858.1"/>
</dbReference>
<dbReference type="GeneID" id="36512283"/>
<dbReference type="PANTHER" id="PTHR35336">
    <property type="entry name" value="ADENOSYLCOBINAMIDE AMIDOHYDROLASE"/>
    <property type="match status" value="1"/>
</dbReference>
<dbReference type="KEGG" id="harc:HARCEL1_07210"/>
<dbReference type="EMBL" id="CP028858">
    <property type="protein sequence ID" value="AWB27510.1"/>
    <property type="molecule type" value="Genomic_DNA"/>
</dbReference>
<accession>A0A2R4X138</accession>
<feature type="region of interest" description="Disordered" evidence="1">
    <location>
        <begin position="211"/>
        <end position="238"/>
    </location>
</feature>
<dbReference type="InterPro" id="IPR052209">
    <property type="entry name" value="CbiZ"/>
</dbReference>
<dbReference type="Pfam" id="PF01955">
    <property type="entry name" value="CbiZ"/>
    <property type="match status" value="1"/>
</dbReference>
<gene>
    <name evidence="2" type="ORF">HARCEL1_07210</name>
</gene>